<evidence type="ECO:0000313" key="2">
    <source>
        <dbReference type="Proteomes" id="UP001416858"/>
    </source>
</evidence>
<name>A0ABP9W3S4_9BACT</name>
<sequence>MPQLSHQECVRLLATAAQEMRGAIASFADSATLAEIDRSIEQAKTASSGDLPNSELRVSANAATRLTGKAELCSQGLFLDESDRETALGQLSSDRLKSVRDVADVAARSLRAAIGNIDTANDECQEGITWAYALAERIGDDSLLARIEYIVDSAHSSGTHETGNNPMHSERRWWAFWEWLRRSPPPGDR</sequence>
<protein>
    <recommendedName>
        <fullName evidence="3">DUF222 domain-containing protein</fullName>
    </recommendedName>
</protein>
<dbReference type="RefSeq" id="WP_345689662.1">
    <property type="nucleotide sequence ID" value="NZ_BAABRO010000042.1"/>
</dbReference>
<proteinExistence type="predicted"/>
<keyword evidence="2" id="KW-1185">Reference proteome</keyword>
<reference evidence="1 2" key="1">
    <citation type="submission" date="2024-02" db="EMBL/GenBank/DDBJ databases">
        <title>Rhodopirellula caenicola NBRC 110016.</title>
        <authorList>
            <person name="Ichikawa N."/>
            <person name="Katano-Makiyama Y."/>
            <person name="Hidaka K."/>
        </authorList>
    </citation>
    <scope>NUCLEOTIDE SEQUENCE [LARGE SCALE GENOMIC DNA]</scope>
    <source>
        <strain evidence="1 2">NBRC 110016</strain>
    </source>
</reference>
<dbReference type="EMBL" id="BAABRO010000042">
    <property type="protein sequence ID" value="GAA5511188.1"/>
    <property type="molecule type" value="Genomic_DNA"/>
</dbReference>
<accession>A0ABP9W3S4</accession>
<dbReference type="Proteomes" id="UP001416858">
    <property type="component" value="Unassembled WGS sequence"/>
</dbReference>
<organism evidence="1 2">
    <name type="scientific">Novipirellula caenicola</name>
    <dbReference type="NCBI Taxonomy" id="1536901"/>
    <lineage>
        <taxon>Bacteria</taxon>
        <taxon>Pseudomonadati</taxon>
        <taxon>Planctomycetota</taxon>
        <taxon>Planctomycetia</taxon>
        <taxon>Pirellulales</taxon>
        <taxon>Pirellulaceae</taxon>
        <taxon>Novipirellula</taxon>
    </lineage>
</organism>
<gene>
    <name evidence="1" type="ORF">Rcae01_06704</name>
</gene>
<evidence type="ECO:0000313" key="1">
    <source>
        <dbReference type="EMBL" id="GAA5511188.1"/>
    </source>
</evidence>
<evidence type="ECO:0008006" key="3">
    <source>
        <dbReference type="Google" id="ProtNLM"/>
    </source>
</evidence>
<comment type="caution">
    <text evidence="1">The sequence shown here is derived from an EMBL/GenBank/DDBJ whole genome shotgun (WGS) entry which is preliminary data.</text>
</comment>